<evidence type="ECO:0000313" key="3">
    <source>
        <dbReference type="Proteomes" id="UP000029964"/>
    </source>
</evidence>
<protein>
    <submittedName>
        <fullName evidence="2">Uncharacterized protein</fullName>
    </submittedName>
</protein>
<keyword evidence="1" id="KW-1133">Transmembrane helix</keyword>
<dbReference type="PANTHER" id="PTHR36587">
    <property type="entry name" value="EXPRESSION SITE-ASSOCIATED GENE 3 (ESAG3)-LIKE PROTEIN"/>
    <property type="match status" value="1"/>
</dbReference>
<dbReference type="STRING" id="857340.A0A086STW7"/>
<evidence type="ECO:0000313" key="2">
    <source>
        <dbReference type="EMBL" id="KFH40549.1"/>
    </source>
</evidence>
<dbReference type="EMBL" id="JPKY01000190">
    <property type="protein sequence ID" value="KFH40549.1"/>
    <property type="molecule type" value="Genomic_DNA"/>
</dbReference>
<organism evidence="2 3">
    <name type="scientific">Hapsidospora chrysogenum (strain ATCC 11550 / CBS 779.69 / DSM 880 / IAM 14645 / JCM 23072 / IMI 49137)</name>
    <name type="common">Acremonium chrysogenum</name>
    <dbReference type="NCBI Taxonomy" id="857340"/>
    <lineage>
        <taxon>Eukaryota</taxon>
        <taxon>Fungi</taxon>
        <taxon>Dikarya</taxon>
        <taxon>Ascomycota</taxon>
        <taxon>Pezizomycotina</taxon>
        <taxon>Sordariomycetes</taxon>
        <taxon>Hypocreomycetidae</taxon>
        <taxon>Hypocreales</taxon>
        <taxon>Bionectriaceae</taxon>
        <taxon>Hapsidospora</taxon>
    </lineage>
</organism>
<accession>A0A086STW7</accession>
<proteinExistence type="predicted"/>
<comment type="caution">
    <text evidence="2">The sequence shown here is derived from an EMBL/GenBank/DDBJ whole genome shotgun (WGS) entry which is preliminary data.</text>
</comment>
<dbReference type="Proteomes" id="UP000029964">
    <property type="component" value="Unassembled WGS sequence"/>
</dbReference>
<name>A0A086STW7_HAPC1</name>
<reference evidence="3" key="1">
    <citation type="journal article" date="2014" name="Genome Announc.">
        <title>Genome sequence and annotation of Acremonium chrysogenum, producer of the beta-lactam antibiotic cephalosporin C.</title>
        <authorList>
            <person name="Terfehr D."/>
            <person name="Dahlmann T.A."/>
            <person name="Specht T."/>
            <person name="Zadra I."/>
            <person name="Kuernsteiner H."/>
            <person name="Kueck U."/>
        </authorList>
    </citation>
    <scope>NUCLEOTIDE SEQUENCE [LARGE SCALE GENOMIC DNA]</scope>
    <source>
        <strain evidence="3">ATCC 11550 / CBS 779.69 / DSM 880 / IAM 14645 / JCM 23072 / IMI 49137</strain>
    </source>
</reference>
<feature type="transmembrane region" description="Helical" evidence="1">
    <location>
        <begin position="52"/>
        <end position="72"/>
    </location>
</feature>
<sequence length="575" mass="64893">MAWLRTGRALAHYGLPRHSTDVDLDNPPSARWLRDSSPSILTRLSGRRFAKLIWLLLTLLFFSALWCLLSIFNQPDPSRFRQHVQASLALDPEAVSPGQRKLVIILPVDSPSPDLCKVVSSAVALGYPAPVLVNWKKDFRTGEEGVGPSHLGKVTGTLDFLDWATGPDVGDTDRLDDNDIILMLDAHDVWLQLPPQVMMHRYFKSIQQANLRLAQEVGFLANDSVKHTTIASAQKGCFAPRDPLSDLHCDQLPESILAPDVYGFLTDSKMFNWNSLRPRYVNSGSFMGPAGDMKRYFGRVRDKMDKHMRMLMDDQSLGGDQGIFSETFAEQELWRKRLRANYAAGDEKGVEKTLKWRGTYEYHVSLDYTQELFYPTCYAESDGFFVTLGEEKAVKTESAKLGVSPPRVAGVPDDVKEVESPLAMLDGIDEEEDSWGQLPLYADFWTTAVPVAVHHNAWKDGLKSRRVSWWDKTWYFPYLRRLIAAHSVPINETGPLATIPAQNGVTLEVSPYDAERTQRSALIFRGKSETEGWELHEAEWEGICKSDDDAELEHPWFDEVFRDGNGPFKVGDMVP</sequence>
<evidence type="ECO:0000256" key="1">
    <source>
        <dbReference type="SAM" id="Phobius"/>
    </source>
</evidence>
<gene>
    <name evidence="2" type="ORF">ACRE_087630</name>
</gene>
<keyword evidence="3" id="KW-1185">Reference proteome</keyword>
<dbReference type="AlphaFoldDB" id="A0A086STW7"/>
<keyword evidence="1" id="KW-0812">Transmembrane</keyword>
<dbReference type="HOGENOM" id="CLU_020425_1_0_1"/>
<keyword evidence="1" id="KW-0472">Membrane</keyword>
<dbReference type="PANTHER" id="PTHR36587:SF2">
    <property type="entry name" value="EXPRESSION SITE-ASSOCIATED GENE 3 (ESAG3)-LIKE PROTEIN"/>
    <property type="match status" value="1"/>
</dbReference>
<dbReference type="CDD" id="cd22997">
    <property type="entry name" value="GT_LH"/>
    <property type="match status" value="1"/>
</dbReference>
<dbReference type="OrthoDB" id="422736at2759"/>